<keyword evidence="2" id="KW-1185">Reference proteome</keyword>
<protein>
    <submittedName>
        <fullName evidence="1">Uncharacterized protein</fullName>
    </submittedName>
</protein>
<organism evidence="1 2">
    <name type="scientific">Corynebacterium glyciniphilum AJ 3170</name>
    <dbReference type="NCBI Taxonomy" id="1404245"/>
    <lineage>
        <taxon>Bacteria</taxon>
        <taxon>Bacillati</taxon>
        <taxon>Actinomycetota</taxon>
        <taxon>Actinomycetes</taxon>
        <taxon>Mycobacteriales</taxon>
        <taxon>Corynebacteriaceae</taxon>
        <taxon>Corynebacterium</taxon>
    </lineage>
</organism>
<dbReference type="Proteomes" id="UP000023703">
    <property type="component" value="Chromosome"/>
</dbReference>
<name>X5DKC5_9CORY</name>
<evidence type="ECO:0000313" key="1">
    <source>
        <dbReference type="EMBL" id="AHW63563.1"/>
    </source>
</evidence>
<dbReference type="KEGG" id="cgy:CGLY_05575"/>
<sequence length="200" mass="21588">MTLKASWSRFVGPEATRANNWITLGTSVVGAAGAAALSRRRGAGRPAAGITALLALDLVGGAYVNNTRTCARWYERPTQGHVDHLWFSVFHVHPYAVAWLDHGIGGRPDCITWATSHYGYLLASTATIRAWWPARRILGPALTIGGLALDRYLGRSRNAPWFAAAYYPKLLLGHASAALWSDGSLRSHQASDGIGPLSVR</sequence>
<gene>
    <name evidence="1" type="ORF">CGLY_05575</name>
</gene>
<reference evidence="1 2" key="1">
    <citation type="journal article" date="2015" name="Int. J. Syst. Evol. Microbiol.">
        <title>Revisiting Corynebacterium glyciniphilum (ex Kubota et al., 1972) sp. nov., nom. rev., isolated from putrefied banana.</title>
        <authorList>
            <person name="Al-Dilaimi A."/>
            <person name="Bednarz H."/>
            <person name="Lomker A."/>
            <person name="Niehaus K."/>
            <person name="Kalinowski J."/>
            <person name="Ruckert C."/>
        </authorList>
    </citation>
    <scope>NUCLEOTIDE SEQUENCE [LARGE SCALE GENOMIC DNA]</scope>
    <source>
        <strain evidence="1">AJ 3170</strain>
    </source>
</reference>
<dbReference type="RefSeq" id="WP_052539730.1">
    <property type="nucleotide sequence ID" value="NZ_CP006842.1"/>
</dbReference>
<proteinExistence type="predicted"/>
<dbReference type="AlphaFoldDB" id="X5DKC5"/>
<dbReference type="OrthoDB" id="1550909at2"/>
<dbReference type="HOGENOM" id="CLU_1364271_0_0_11"/>
<dbReference type="EMBL" id="CP006842">
    <property type="protein sequence ID" value="AHW63563.1"/>
    <property type="molecule type" value="Genomic_DNA"/>
</dbReference>
<accession>X5DKC5</accession>
<dbReference type="STRING" id="1404245.CGLY_05575"/>
<evidence type="ECO:0000313" key="2">
    <source>
        <dbReference type="Proteomes" id="UP000023703"/>
    </source>
</evidence>